<dbReference type="OrthoDB" id="9805663at2"/>
<dbReference type="Pfam" id="PF16884">
    <property type="entry name" value="ADH_N_2"/>
    <property type="match status" value="1"/>
</dbReference>
<reference evidence="3 4" key="1">
    <citation type="submission" date="2018-04" db="EMBL/GenBank/DDBJ databases">
        <title>Novel species isolated from glacier.</title>
        <authorList>
            <person name="Liu Q."/>
            <person name="Xin Y.-H."/>
        </authorList>
    </citation>
    <scope>NUCLEOTIDE SEQUENCE [LARGE SCALE GENOMIC DNA]</scope>
    <source>
        <strain evidence="3 4">GT1R17</strain>
    </source>
</reference>
<evidence type="ECO:0000313" key="3">
    <source>
        <dbReference type="EMBL" id="PTU32744.1"/>
    </source>
</evidence>
<dbReference type="Pfam" id="PF00107">
    <property type="entry name" value="ADH_zinc_N"/>
    <property type="match status" value="1"/>
</dbReference>
<dbReference type="PANTHER" id="PTHR43205">
    <property type="entry name" value="PROSTAGLANDIN REDUCTASE"/>
    <property type="match status" value="1"/>
</dbReference>
<comment type="caution">
    <text evidence="3">The sequence shown here is derived from an EMBL/GenBank/DDBJ whole genome shotgun (WGS) entry which is preliminary data.</text>
</comment>
<sequence length="338" mass="36794">MTSARSWFLQKRPIVNIENDTLELREHTLPELKDGEFLMRTILLSLDASNRIWMSDQDSYLPPVKLGAAMRGVVVGEVIKSRHKDFPGGCLASGLDTWSDYVVTDGTGLTPMAPLPGLNLADAFGVLAIAGPTAYIGLHDIGRIKPGDTVVVTAAAGAVGMVAGQLAKIHGCRTIGVAGGRDKCKLLTEQYGYDHAIDYKSENVLERLRELAPEGIDVHFENVGGEQLDAALTHMKIGGTVVMCGLIASYSTNEPVPGPYMFRNVIYKRLRIEGFLCLDYSKSYPAMQAKLAQWILEGRLHFKLHVVDGLENAVDTCKLLYNGGNQGKLLVRIGPDTQ</sequence>
<keyword evidence="1" id="KW-0560">Oxidoreductase</keyword>
<dbReference type="AlphaFoldDB" id="A0A2T5MJK6"/>
<dbReference type="SUPFAM" id="SSF50129">
    <property type="entry name" value="GroES-like"/>
    <property type="match status" value="1"/>
</dbReference>
<dbReference type="RefSeq" id="WP_107938451.1">
    <property type="nucleotide sequence ID" value="NZ_QANS01000001.1"/>
</dbReference>
<accession>A0A2T5MJK6</accession>
<dbReference type="EMBL" id="QANS01000001">
    <property type="protein sequence ID" value="PTU32744.1"/>
    <property type="molecule type" value="Genomic_DNA"/>
</dbReference>
<protein>
    <submittedName>
        <fullName evidence="3">NADP-dependent oxidoreductase</fullName>
    </submittedName>
</protein>
<dbReference type="CDD" id="cd05288">
    <property type="entry name" value="PGDH"/>
    <property type="match status" value="1"/>
</dbReference>
<dbReference type="SUPFAM" id="SSF51735">
    <property type="entry name" value="NAD(P)-binding Rossmann-fold domains"/>
    <property type="match status" value="1"/>
</dbReference>
<dbReference type="InterPro" id="IPR036291">
    <property type="entry name" value="NAD(P)-bd_dom_sf"/>
</dbReference>
<evidence type="ECO:0000259" key="2">
    <source>
        <dbReference type="SMART" id="SM00829"/>
    </source>
</evidence>
<dbReference type="Gene3D" id="3.40.50.720">
    <property type="entry name" value="NAD(P)-binding Rossmann-like Domain"/>
    <property type="match status" value="1"/>
</dbReference>
<proteinExistence type="predicted"/>
<dbReference type="SMART" id="SM00829">
    <property type="entry name" value="PKS_ER"/>
    <property type="match status" value="1"/>
</dbReference>
<dbReference type="FunFam" id="3.40.50.720:FF:000121">
    <property type="entry name" value="Prostaglandin reductase 2"/>
    <property type="match status" value="1"/>
</dbReference>
<name>A0A2T5MJK6_9GAMM</name>
<dbReference type="InterPro" id="IPR045010">
    <property type="entry name" value="MDR_fam"/>
</dbReference>
<dbReference type="InterPro" id="IPR041694">
    <property type="entry name" value="ADH_N_2"/>
</dbReference>
<evidence type="ECO:0000313" key="4">
    <source>
        <dbReference type="Proteomes" id="UP000244248"/>
    </source>
</evidence>
<evidence type="ECO:0000256" key="1">
    <source>
        <dbReference type="ARBA" id="ARBA00023002"/>
    </source>
</evidence>
<dbReference type="Gene3D" id="3.90.180.10">
    <property type="entry name" value="Medium-chain alcohol dehydrogenases, catalytic domain"/>
    <property type="match status" value="1"/>
</dbReference>
<gene>
    <name evidence="3" type="ORF">CJD38_01060</name>
</gene>
<dbReference type="InterPro" id="IPR011032">
    <property type="entry name" value="GroES-like_sf"/>
</dbReference>
<feature type="domain" description="Enoyl reductase (ER)" evidence="2">
    <location>
        <begin position="18"/>
        <end position="331"/>
    </location>
</feature>
<dbReference type="InterPro" id="IPR020843">
    <property type="entry name" value="ER"/>
</dbReference>
<dbReference type="PANTHER" id="PTHR43205:SF42">
    <property type="entry name" value="ALCOHOL DEHYDROGENASE, ZINC-CONTAINING (AFU_ORTHOLOGUE AFUA_7G04530)"/>
    <property type="match status" value="1"/>
</dbReference>
<dbReference type="GO" id="GO:0016628">
    <property type="term" value="F:oxidoreductase activity, acting on the CH-CH group of donors, NAD or NADP as acceptor"/>
    <property type="evidence" value="ECO:0007669"/>
    <property type="project" value="InterPro"/>
</dbReference>
<dbReference type="InterPro" id="IPR013149">
    <property type="entry name" value="ADH-like_C"/>
</dbReference>
<organism evidence="3 4">
    <name type="scientific">Stenotrophobium rhamnosiphilum</name>
    <dbReference type="NCBI Taxonomy" id="2029166"/>
    <lineage>
        <taxon>Bacteria</taxon>
        <taxon>Pseudomonadati</taxon>
        <taxon>Pseudomonadota</taxon>
        <taxon>Gammaproteobacteria</taxon>
        <taxon>Nevskiales</taxon>
        <taxon>Nevskiaceae</taxon>
        <taxon>Stenotrophobium</taxon>
    </lineage>
</organism>
<keyword evidence="4" id="KW-1185">Reference proteome</keyword>
<dbReference type="Proteomes" id="UP000244248">
    <property type="component" value="Unassembled WGS sequence"/>
</dbReference>